<sequence length="954" mass="109445">MKKMRKEFILSTFWLFLIFGLLFSGCAFAQPSLSGDRLISLPKGTVEGKLQNGLRYIILPNALPRHCVEVRMVMDVGSLQEEDNQRGGAHFLEHSAFIGTKHFPNRSLIDYFEGHGMKFGRDINAFTGFDRTIYWLSLPYYSDHTEILDSTFLALHDWLSEIEFDGARVKKERGVIVEELRGYQQNDDFYRLKMGHNRYSERIPLGTEHDINSIDSDRLKAFYKRWYNPSHATVLIVGQVNVPEVVEKLTHTLGSIPSSRDDKPMIKFDMSYAKGASWMHIVDSIQSESKLEVIVPHTTCVRRTLQDVVTKQRMRMLLQCLDDRFTTDGVKCNVSNDWYLANKDHFVLSIRGTSTIDLERQISTVSAECHRLLRFGVSHDELQQLVASRLNHLTSDTTQNLSANICDDFVDYITAGDRTLWMPCEMEWVRQQVAMTTSSQLQQLLGDVLKQMRRSRLYAYTSVKKDTKEGYLTAKKADEAWRMGKKQQMKPYHFHRKEQVKEMRVKAPMCLVQPATFMAESIKSKQQWGDLGIEEVILKNGVRLILRPTIDEDSVISLAAIGRGGTADLSLPQQLKVYDAISYVDMGGLSKVANDSLLSYMTQESLSMTVGEDAFWHQLLASSPSNKATELFNLVYQKMCFPGINREDFKETVAAEIEDLGKETILDKMLSHDIDRLMTMTIDSLVGNSVDNSRSYLTKSVLETLDIDTLTNYYKRLFGDPSRLTIVLTGNFSMREVLPKAIATFAQMPKQMVPLPLNNTPFRVGKEMFTKGFDGGNDHQTLVNYVFAGNYSPSLRNSLCLKLIRDVLQDRLLKVLRERENLVYSPFVDLYYNGVPQQKYEFMITVSMKDGNQQRVEYLLQDIINQLKTTPITASELNKMKRSFLVTKDKVLNDKAPSEWKTALMSLVKNGESLHDFEHYAMCLNEITPKTLQEMINELIVWNQRYVVYKTQKK</sequence>
<evidence type="ECO:0000259" key="6">
    <source>
        <dbReference type="Pfam" id="PF00675"/>
    </source>
</evidence>
<evidence type="ECO:0000256" key="1">
    <source>
        <dbReference type="ARBA" id="ARBA00007261"/>
    </source>
</evidence>
<keyword evidence="9" id="KW-1185">Reference proteome</keyword>
<dbReference type="AlphaFoldDB" id="A0AA94S0A8"/>
<keyword evidence="5" id="KW-0482">Metalloprotease</keyword>
<dbReference type="SUPFAM" id="SSF63411">
    <property type="entry name" value="LuxS/MPP-like metallohydrolase"/>
    <property type="match status" value="3"/>
</dbReference>
<dbReference type="InterPro" id="IPR007863">
    <property type="entry name" value="Peptidase_M16_C"/>
</dbReference>
<name>A0AA94S0A8_9BACT</name>
<evidence type="ECO:0000259" key="7">
    <source>
        <dbReference type="Pfam" id="PF05193"/>
    </source>
</evidence>
<dbReference type="PANTHER" id="PTHR43690">
    <property type="entry name" value="NARDILYSIN"/>
    <property type="match status" value="1"/>
</dbReference>
<keyword evidence="3" id="KW-0378">Hydrolase</keyword>
<dbReference type="Gene3D" id="3.30.830.10">
    <property type="entry name" value="Metalloenzyme, LuxS/M16 peptidase-like"/>
    <property type="match status" value="3"/>
</dbReference>
<organism evidence="8 9">
    <name type="scientific">Prevotella jejuni</name>
    <dbReference type="NCBI Taxonomy" id="1177574"/>
    <lineage>
        <taxon>Bacteria</taxon>
        <taxon>Pseudomonadati</taxon>
        <taxon>Bacteroidota</taxon>
        <taxon>Bacteroidia</taxon>
        <taxon>Bacteroidales</taxon>
        <taxon>Prevotellaceae</taxon>
        <taxon>Prevotella</taxon>
    </lineage>
</organism>
<protein>
    <submittedName>
        <fullName evidence="8">Zinc protease</fullName>
    </submittedName>
</protein>
<dbReference type="GO" id="GO:0046872">
    <property type="term" value="F:metal ion binding"/>
    <property type="evidence" value="ECO:0007669"/>
    <property type="project" value="InterPro"/>
</dbReference>
<comment type="similarity">
    <text evidence="1">Belongs to the peptidase M16 family.</text>
</comment>
<keyword evidence="2 8" id="KW-0645">Protease</keyword>
<accession>A0AA94S0A8</accession>
<feature type="domain" description="Peptidase M16 C-terminal" evidence="7">
    <location>
        <begin position="213"/>
        <end position="263"/>
    </location>
</feature>
<dbReference type="GO" id="GO:0006508">
    <property type="term" value="P:proteolysis"/>
    <property type="evidence" value="ECO:0007669"/>
    <property type="project" value="UniProtKB-KW"/>
</dbReference>
<evidence type="ECO:0000256" key="4">
    <source>
        <dbReference type="ARBA" id="ARBA00022833"/>
    </source>
</evidence>
<dbReference type="EMBL" id="FZNZ01000036">
    <property type="protein sequence ID" value="SNS07487.1"/>
    <property type="molecule type" value="Genomic_DNA"/>
</dbReference>
<evidence type="ECO:0000256" key="5">
    <source>
        <dbReference type="ARBA" id="ARBA00023049"/>
    </source>
</evidence>
<dbReference type="InterPro" id="IPR050626">
    <property type="entry name" value="Peptidase_M16"/>
</dbReference>
<dbReference type="InterPro" id="IPR011249">
    <property type="entry name" value="Metalloenz_LuxS/M16"/>
</dbReference>
<evidence type="ECO:0000256" key="2">
    <source>
        <dbReference type="ARBA" id="ARBA00022670"/>
    </source>
</evidence>
<dbReference type="Proteomes" id="UP000198427">
    <property type="component" value="Unassembled WGS sequence"/>
</dbReference>
<dbReference type="InterPro" id="IPR011765">
    <property type="entry name" value="Pept_M16_N"/>
</dbReference>
<dbReference type="Pfam" id="PF05193">
    <property type="entry name" value="Peptidase_M16_C"/>
    <property type="match status" value="2"/>
</dbReference>
<evidence type="ECO:0000313" key="8">
    <source>
        <dbReference type="EMBL" id="SNS07487.1"/>
    </source>
</evidence>
<gene>
    <name evidence="8" type="ORF">SAMN06265364_13610</name>
</gene>
<dbReference type="Pfam" id="PF00675">
    <property type="entry name" value="Peptidase_M16"/>
    <property type="match status" value="1"/>
</dbReference>
<feature type="domain" description="Peptidase M16 C-terminal" evidence="7">
    <location>
        <begin position="705"/>
        <end position="883"/>
    </location>
</feature>
<dbReference type="GO" id="GO:0008237">
    <property type="term" value="F:metallopeptidase activity"/>
    <property type="evidence" value="ECO:0007669"/>
    <property type="project" value="UniProtKB-KW"/>
</dbReference>
<keyword evidence="4" id="KW-0862">Zinc</keyword>
<proteinExistence type="inferred from homology"/>
<dbReference type="PANTHER" id="PTHR43690:SF17">
    <property type="entry name" value="PROTEIN YHJJ"/>
    <property type="match status" value="1"/>
</dbReference>
<evidence type="ECO:0000313" key="9">
    <source>
        <dbReference type="Proteomes" id="UP000198427"/>
    </source>
</evidence>
<comment type="caution">
    <text evidence="8">The sequence shown here is derived from an EMBL/GenBank/DDBJ whole genome shotgun (WGS) entry which is preliminary data.</text>
</comment>
<evidence type="ECO:0000256" key="3">
    <source>
        <dbReference type="ARBA" id="ARBA00022801"/>
    </source>
</evidence>
<dbReference type="PROSITE" id="PS51257">
    <property type="entry name" value="PROKAR_LIPOPROTEIN"/>
    <property type="match status" value="1"/>
</dbReference>
<feature type="domain" description="Peptidase M16 N-terminal" evidence="6">
    <location>
        <begin position="57"/>
        <end position="192"/>
    </location>
</feature>
<reference evidence="8 9" key="1">
    <citation type="submission" date="2017-06" db="EMBL/GenBank/DDBJ databases">
        <authorList>
            <person name="Varghese N."/>
            <person name="Submissions S."/>
        </authorList>
    </citation>
    <scope>NUCLEOTIDE SEQUENCE [LARGE SCALE GENOMIC DNA]</scope>
    <source>
        <strain evidence="8 9">DSM 26989</strain>
    </source>
</reference>